<evidence type="ECO:0000256" key="3">
    <source>
        <dbReference type="SAM" id="SignalP"/>
    </source>
</evidence>
<dbReference type="InterPro" id="IPR001611">
    <property type="entry name" value="Leu-rich_rpt"/>
</dbReference>
<feature type="signal peptide" evidence="3">
    <location>
        <begin position="1"/>
        <end position="18"/>
    </location>
</feature>
<dbReference type="SUPFAM" id="SSF52058">
    <property type="entry name" value="L domain-like"/>
    <property type="match status" value="1"/>
</dbReference>
<keyword evidence="2" id="KW-0677">Repeat</keyword>
<sequence length="397" mass="45560">MNCRVLVCVLSIISVCESYTYNGISMRKCKNYKLEECEPMTSNNVHLIVSGETKVLKKNHFGNETELMDITVTPGSLRELKPKCFSNLPSLKRIYLGGNFLKIIPFGVFNFLPVYYVYLAGNQIHTIETEAFAGMEALKEIYLDKNSLVYFDPGWFALEGKTSNLETLNIHHNKIISINKKAFYNFPKIKTVDFSFNEIEYISGDIFRYNADITLFDVSFNKLTTLSSNLLENVKKVDKFVIAFNFIDNLDKEVIEETKIKSASIHPNQWICSCLKDVETSLYNNRVQSFSSGDTFKSRENLLKYQLPVNTQYLASNLSICYETWKNCEDSQSSSENSEAQKAFQEVLTKTYDKVNVKCAEGSGCLDGMVCRSDYCWALIKVAYYFENDPMYFVWGF</sequence>
<dbReference type="Gene3D" id="3.80.10.10">
    <property type="entry name" value="Ribonuclease Inhibitor"/>
    <property type="match status" value="2"/>
</dbReference>
<proteinExistence type="predicted"/>
<dbReference type="PANTHER" id="PTHR24366:SF96">
    <property type="entry name" value="LEUCINE RICH REPEAT CONTAINING 53"/>
    <property type="match status" value="1"/>
</dbReference>
<accession>A0A9P0FJC2</accession>
<dbReference type="Proteomes" id="UP001154078">
    <property type="component" value="Chromosome 5"/>
</dbReference>
<evidence type="ECO:0000256" key="2">
    <source>
        <dbReference type="ARBA" id="ARBA00022737"/>
    </source>
</evidence>
<dbReference type="EMBL" id="OV121136">
    <property type="protein sequence ID" value="CAH0557389.1"/>
    <property type="molecule type" value="Genomic_DNA"/>
</dbReference>
<protein>
    <submittedName>
        <fullName evidence="4">Uncharacterized protein</fullName>
    </submittedName>
</protein>
<name>A0A9P0FJC2_BRAAE</name>
<reference evidence="4" key="1">
    <citation type="submission" date="2021-12" db="EMBL/GenBank/DDBJ databases">
        <authorList>
            <person name="King R."/>
        </authorList>
    </citation>
    <scope>NUCLEOTIDE SEQUENCE</scope>
</reference>
<evidence type="ECO:0000313" key="4">
    <source>
        <dbReference type="EMBL" id="CAH0557389.1"/>
    </source>
</evidence>
<evidence type="ECO:0000256" key="1">
    <source>
        <dbReference type="ARBA" id="ARBA00022614"/>
    </source>
</evidence>
<dbReference type="SMART" id="SM00369">
    <property type="entry name" value="LRR_TYP"/>
    <property type="match status" value="4"/>
</dbReference>
<keyword evidence="1" id="KW-0433">Leucine-rich repeat</keyword>
<evidence type="ECO:0000313" key="5">
    <source>
        <dbReference type="Proteomes" id="UP001154078"/>
    </source>
</evidence>
<dbReference type="Pfam" id="PF13855">
    <property type="entry name" value="LRR_8"/>
    <property type="match status" value="2"/>
</dbReference>
<feature type="chain" id="PRO_5040204233" evidence="3">
    <location>
        <begin position="19"/>
        <end position="397"/>
    </location>
</feature>
<dbReference type="InterPro" id="IPR003591">
    <property type="entry name" value="Leu-rich_rpt_typical-subtyp"/>
</dbReference>
<organism evidence="4 5">
    <name type="scientific">Brassicogethes aeneus</name>
    <name type="common">Rape pollen beetle</name>
    <name type="synonym">Meligethes aeneus</name>
    <dbReference type="NCBI Taxonomy" id="1431903"/>
    <lineage>
        <taxon>Eukaryota</taxon>
        <taxon>Metazoa</taxon>
        <taxon>Ecdysozoa</taxon>
        <taxon>Arthropoda</taxon>
        <taxon>Hexapoda</taxon>
        <taxon>Insecta</taxon>
        <taxon>Pterygota</taxon>
        <taxon>Neoptera</taxon>
        <taxon>Endopterygota</taxon>
        <taxon>Coleoptera</taxon>
        <taxon>Polyphaga</taxon>
        <taxon>Cucujiformia</taxon>
        <taxon>Nitidulidae</taxon>
        <taxon>Meligethinae</taxon>
        <taxon>Brassicogethes</taxon>
    </lineage>
</organism>
<dbReference type="OrthoDB" id="27267at2759"/>
<dbReference type="InterPro" id="IPR032675">
    <property type="entry name" value="LRR_dom_sf"/>
</dbReference>
<dbReference type="PANTHER" id="PTHR24366">
    <property type="entry name" value="IG(IMMUNOGLOBULIN) AND LRR(LEUCINE RICH REPEAT) DOMAINS"/>
    <property type="match status" value="1"/>
</dbReference>
<gene>
    <name evidence="4" type="ORF">MELIAE_LOCUS8127</name>
</gene>
<keyword evidence="3" id="KW-0732">Signal</keyword>
<dbReference type="AlphaFoldDB" id="A0A9P0FJC2"/>
<keyword evidence="5" id="KW-1185">Reference proteome</keyword>